<dbReference type="AlphaFoldDB" id="A0A2U8FCW6"/>
<evidence type="ECO:0000256" key="8">
    <source>
        <dbReference type="ARBA" id="ARBA00022723"/>
    </source>
</evidence>
<reference evidence="16 17" key="1">
    <citation type="submission" date="2017-06" db="EMBL/GenBank/DDBJ databases">
        <title>Complete genome of Helicobacter apodemus.</title>
        <authorList>
            <person name="Cho S."/>
        </authorList>
    </citation>
    <scope>NUCLEOTIDE SEQUENCE [LARGE SCALE GENOMIC DNA]</scope>
    <source>
        <strain evidence="17">SNUVETPUB-15-01</strain>
    </source>
</reference>
<keyword evidence="8 14" id="KW-0479">Metal-binding</keyword>
<dbReference type="NCBIfam" id="TIGR00701">
    <property type="entry name" value="protoporphyrinogen oxidase HemJ"/>
    <property type="match status" value="1"/>
</dbReference>
<keyword evidence="7 14" id="KW-0812">Transmembrane</keyword>
<sequence>MLYLYIKIFHIFSFVSWMVMLFYLPRLFVYHTEHKGNKGFCDVVKIQQKKLFNFIGYPAMICTLLSGLAMIALEPTLLKGSGWLHAKILIVVLLVAYHFNLYRYMIALREDRDMHTGRFFRILNEFPSIALIIITILVILKPF</sequence>
<dbReference type="EMBL" id="CP021886">
    <property type="protein sequence ID" value="AWI34059.1"/>
    <property type="molecule type" value="Genomic_DNA"/>
</dbReference>
<evidence type="ECO:0000256" key="7">
    <source>
        <dbReference type="ARBA" id="ARBA00022692"/>
    </source>
</evidence>
<keyword evidence="10 14" id="KW-0560">Oxidoreductase</keyword>
<feature type="transmembrane region" description="Helical" evidence="14">
    <location>
        <begin position="122"/>
        <end position="140"/>
    </location>
</feature>
<dbReference type="Pfam" id="PF03653">
    <property type="entry name" value="UPF0093"/>
    <property type="match status" value="1"/>
</dbReference>
<name>A0A2U8FCW6_9HELI</name>
<evidence type="ECO:0000256" key="6">
    <source>
        <dbReference type="ARBA" id="ARBA00022617"/>
    </source>
</evidence>
<dbReference type="KEGG" id="had:CDV25_04185"/>
<feature type="binding site" description="axial binding residue" evidence="14">
    <location>
        <position position="10"/>
    </location>
    <ligand>
        <name>heme</name>
        <dbReference type="ChEBI" id="CHEBI:30413"/>
    </ligand>
    <ligandPart>
        <name>Fe</name>
        <dbReference type="ChEBI" id="CHEBI:18248"/>
    </ligandPart>
</feature>
<evidence type="ECO:0000256" key="5">
    <source>
        <dbReference type="ARBA" id="ARBA00022475"/>
    </source>
</evidence>
<evidence type="ECO:0000256" key="1">
    <source>
        <dbReference type="ARBA" id="ARBA00004651"/>
    </source>
</evidence>
<comment type="subcellular location">
    <subcellularLocation>
        <location evidence="1 14">Cell membrane</location>
        <topology evidence="1 14">Multi-pass membrane protein</topology>
    </subcellularLocation>
</comment>
<dbReference type="GO" id="GO:0070818">
    <property type="term" value="F:protoporphyrinogen oxidase activity"/>
    <property type="evidence" value="ECO:0007669"/>
    <property type="project" value="UniProtKB-UniRule"/>
</dbReference>
<dbReference type="OrthoDB" id="9800824at2"/>
<evidence type="ECO:0000256" key="12">
    <source>
        <dbReference type="ARBA" id="ARBA00023136"/>
    </source>
</evidence>
<evidence type="ECO:0000256" key="10">
    <source>
        <dbReference type="ARBA" id="ARBA00023002"/>
    </source>
</evidence>
<dbReference type="GO" id="GO:0006782">
    <property type="term" value="P:protoporphyrinogen IX biosynthetic process"/>
    <property type="evidence" value="ECO:0007669"/>
    <property type="project" value="UniProtKB-UniRule"/>
</dbReference>
<organism evidence="16 17">
    <name type="scientific">Helicobacter apodemus</name>
    <dbReference type="NCBI Taxonomy" id="135569"/>
    <lineage>
        <taxon>Bacteria</taxon>
        <taxon>Pseudomonadati</taxon>
        <taxon>Campylobacterota</taxon>
        <taxon>Epsilonproteobacteria</taxon>
        <taxon>Campylobacterales</taxon>
        <taxon>Helicobacteraceae</taxon>
        <taxon>Helicobacter</taxon>
    </lineage>
</organism>
<evidence type="ECO:0000256" key="15">
    <source>
        <dbReference type="PIRNR" id="PIRNR004638"/>
    </source>
</evidence>
<feature type="transmembrane region" description="Helical" evidence="14">
    <location>
        <begin position="84"/>
        <end position="102"/>
    </location>
</feature>
<feature type="transmembrane region" description="Helical" evidence="14">
    <location>
        <begin position="6"/>
        <end position="30"/>
    </location>
</feature>
<evidence type="ECO:0000256" key="11">
    <source>
        <dbReference type="ARBA" id="ARBA00023004"/>
    </source>
</evidence>
<evidence type="ECO:0000256" key="14">
    <source>
        <dbReference type="HAMAP-Rule" id="MF_02239"/>
    </source>
</evidence>
<comment type="catalytic activity">
    <reaction evidence="13 14 15">
        <text>protoporphyrinogen IX + 3 A = protoporphyrin IX + 3 AH2</text>
        <dbReference type="Rhea" id="RHEA:62000"/>
        <dbReference type="ChEBI" id="CHEBI:13193"/>
        <dbReference type="ChEBI" id="CHEBI:17499"/>
        <dbReference type="ChEBI" id="CHEBI:57306"/>
        <dbReference type="ChEBI" id="CHEBI:57307"/>
    </reaction>
</comment>
<feature type="binding site" description="axial binding residue" evidence="14">
    <location>
        <position position="87"/>
    </location>
    <ligand>
        <name>heme</name>
        <dbReference type="ChEBI" id="CHEBI:30413"/>
    </ligand>
    <ligandPart>
        <name>Fe</name>
        <dbReference type="ChEBI" id="CHEBI:18248"/>
    </ligandPart>
</feature>
<dbReference type="Proteomes" id="UP000244890">
    <property type="component" value="Chromosome"/>
</dbReference>
<evidence type="ECO:0000256" key="3">
    <source>
        <dbReference type="ARBA" id="ARBA00006501"/>
    </source>
</evidence>
<evidence type="ECO:0000313" key="17">
    <source>
        <dbReference type="Proteomes" id="UP000244890"/>
    </source>
</evidence>
<dbReference type="InterPro" id="IPR005265">
    <property type="entry name" value="HemJ-like"/>
</dbReference>
<dbReference type="GO" id="GO:0005886">
    <property type="term" value="C:plasma membrane"/>
    <property type="evidence" value="ECO:0007669"/>
    <property type="project" value="UniProtKB-SubCell"/>
</dbReference>
<evidence type="ECO:0000256" key="9">
    <source>
        <dbReference type="ARBA" id="ARBA00022989"/>
    </source>
</evidence>
<keyword evidence="9 14" id="KW-1133">Transmembrane helix</keyword>
<dbReference type="UniPathway" id="UPA00251">
    <property type="reaction ID" value="UER00324"/>
</dbReference>
<keyword evidence="5 14" id="KW-1003">Cell membrane</keyword>
<dbReference type="RefSeq" id="WP_108910905.1">
    <property type="nucleotide sequence ID" value="NZ_CP021886.1"/>
</dbReference>
<keyword evidence="6 14" id="KW-0349">Heme</keyword>
<evidence type="ECO:0000256" key="13">
    <source>
        <dbReference type="ARBA" id="ARBA00048390"/>
    </source>
</evidence>
<comment type="pathway">
    <text evidence="2 14 15">Porphyrin-containing compound metabolism; protoporphyrin-IX biosynthesis; protoporphyrin-IX from protoporphyrinogen-IX: step 1/1.</text>
</comment>
<comment type="function">
    <text evidence="14 15">Catalyzes the oxidation of protoporphyrinogen IX to protoporphyrin IX.</text>
</comment>
<dbReference type="EC" id="1.3.99.-" evidence="14 15"/>
<dbReference type="GO" id="GO:0046872">
    <property type="term" value="F:metal ion binding"/>
    <property type="evidence" value="ECO:0007669"/>
    <property type="project" value="UniProtKB-UniRule"/>
</dbReference>
<dbReference type="PANTHER" id="PTHR40255:SF1">
    <property type="entry name" value="PROTOPORPHYRINOGEN IX OXIDASE"/>
    <property type="match status" value="1"/>
</dbReference>
<feature type="transmembrane region" description="Helical" evidence="14">
    <location>
        <begin position="51"/>
        <end position="72"/>
    </location>
</feature>
<comment type="similarity">
    <text evidence="3 14 15">Belongs to the HemJ family.</text>
</comment>
<evidence type="ECO:0000256" key="2">
    <source>
        <dbReference type="ARBA" id="ARBA00005073"/>
    </source>
</evidence>
<evidence type="ECO:0000313" key="16">
    <source>
        <dbReference type="EMBL" id="AWI34059.1"/>
    </source>
</evidence>
<protein>
    <recommendedName>
        <fullName evidence="4 14">Protoporphyrinogen IX oxidase</fullName>
        <shortName evidence="14">PPO</shortName>
        <ecNumber evidence="14 15">1.3.99.-</ecNumber>
    </recommendedName>
</protein>
<comment type="cofactor">
    <cofactor evidence="14 15">
        <name>heme b</name>
        <dbReference type="ChEBI" id="CHEBI:60344"/>
    </cofactor>
    <text evidence="14 15">Binds 1 heme b (iron(II)-protoporphyrin IX) group per subunit.</text>
</comment>
<evidence type="ECO:0000256" key="4">
    <source>
        <dbReference type="ARBA" id="ARBA00017504"/>
    </source>
</evidence>
<gene>
    <name evidence="16" type="ORF">CDV25_04185</name>
</gene>
<keyword evidence="11 14" id="KW-0408">Iron</keyword>
<keyword evidence="12 14" id="KW-0472">Membrane</keyword>
<dbReference type="HAMAP" id="MF_02239">
    <property type="entry name" value="HemJ"/>
    <property type="match status" value="1"/>
</dbReference>
<dbReference type="PANTHER" id="PTHR40255">
    <property type="entry name" value="UPF0093 MEMBRANE PROTEIN SLR1790"/>
    <property type="match status" value="1"/>
</dbReference>
<accession>A0A2U8FCW6</accession>
<dbReference type="PIRSF" id="PIRSF004638">
    <property type="entry name" value="UCP004638"/>
    <property type="match status" value="1"/>
</dbReference>
<comment type="subunit">
    <text evidence="14">Homodimer.</text>
</comment>
<proteinExistence type="inferred from homology"/>